<proteinExistence type="predicted"/>
<evidence type="ECO:0000313" key="5">
    <source>
        <dbReference type="EMBL" id="JAC68062.1"/>
    </source>
</evidence>
<dbReference type="GO" id="GO:0007018">
    <property type="term" value="P:microtubule-based movement"/>
    <property type="evidence" value="ECO:0007669"/>
    <property type="project" value="TreeGrafter"/>
</dbReference>
<gene>
    <name evidence="5" type="ORF">TSPGSL018_9616</name>
</gene>
<organism evidence="5">
    <name type="scientific">Tetraselmis sp. GSL018</name>
    <dbReference type="NCBI Taxonomy" id="582737"/>
    <lineage>
        <taxon>Eukaryota</taxon>
        <taxon>Viridiplantae</taxon>
        <taxon>Chlorophyta</taxon>
        <taxon>core chlorophytes</taxon>
        <taxon>Chlorodendrophyceae</taxon>
        <taxon>Chlorodendrales</taxon>
        <taxon>Chlorodendraceae</taxon>
        <taxon>Tetraselmis</taxon>
    </lineage>
</organism>
<dbReference type="PANTHER" id="PTHR45783:SF3">
    <property type="entry name" value="KINESIN LIGHT CHAIN"/>
    <property type="match status" value="1"/>
</dbReference>
<comment type="subcellular location">
    <subcellularLocation>
        <location evidence="1">Cytoplasm</location>
    </subcellularLocation>
</comment>
<keyword evidence="2" id="KW-0963">Cytoplasm</keyword>
<feature type="non-terminal residue" evidence="5">
    <location>
        <position position="207"/>
    </location>
</feature>
<accession>A0A061R572</accession>
<evidence type="ECO:0000256" key="1">
    <source>
        <dbReference type="ARBA" id="ARBA00004496"/>
    </source>
</evidence>
<feature type="non-terminal residue" evidence="5">
    <location>
        <position position="1"/>
    </location>
</feature>
<dbReference type="GO" id="GO:0005737">
    <property type="term" value="C:cytoplasm"/>
    <property type="evidence" value="ECO:0007669"/>
    <property type="project" value="UniProtKB-SubCell"/>
</dbReference>
<dbReference type="PANTHER" id="PTHR45783">
    <property type="entry name" value="KINESIN LIGHT CHAIN"/>
    <property type="match status" value="1"/>
</dbReference>
<evidence type="ECO:0000256" key="4">
    <source>
        <dbReference type="ARBA" id="ARBA00022803"/>
    </source>
</evidence>
<dbReference type="GO" id="GO:0019894">
    <property type="term" value="F:kinesin binding"/>
    <property type="evidence" value="ECO:0007669"/>
    <property type="project" value="TreeGrafter"/>
</dbReference>
<keyword evidence="3" id="KW-0677">Repeat</keyword>
<keyword evidence="4" id="KW-0802">TPR repeat</keyword>
<reference evidence="5" key="1">
    <citation type="submission" date="2014-05" db="EMBL/GenBank/DDBJ databases">
        <title>The transcriptome of the halophilic microalga Tetraselmis sp. GSL018 isolated from the Great Salt Lake, Utah.</title>
        <authorList>
            <person name="Jinkerson R.E."/>
            <person name="D'Adamo S."/>
            <person name="Posewitz M.C."/>
        </authorList>
    </citation>
    <scope>NUCLEOTIDE SEQUENCE</scope>
    <source>
        <strain evidence="5">GSL018</strain>
    </source>
</reference>
<dbReference type="AlphaFoldDB" id="A0A061R572"/>
<evidence type="ECO:0000256" key="2">
    <source>
        <dbReference type="ARBA" id="ARBA00022490"/>
    </source>
</evidence>
<protein>
    <submittedName>
        <fullName evidence="5">Tpr repeat-containing protein</fullName>
    </submittedName>
</protein>
<sequence length="207" mass="23431">LLCRSLNLYEEGAGQGHEADWATAMHNYSVLLRKSDKWEAAEPICRAVIEMRQKILGPTHSQVGEAKSILAGILLKKGGNLDETETLYRDAVRLMSKLPPTQDLAFAFRGLARILKMKISWEESETMYSACLSTLETVGFKRSHPFVQVTLHEMAGLLSQRMEIDNSLMKNKRLTRYKVQSNTIIWKETEATTEDSKHKTFGSKIQA</sequence>
<dbReference type="Gene3D" id="1.25.40.10">
    <property type="entry name" value="Tetratricopeptide repeat domain"/>
    <property type="match status" value="1"/>
</dbReference>
<evidence type="ECO:0000256" key="3">
    <source>
        <dbReference type="ARBA" id="ARBA00022737"/>
    </source>
</evidence>
<dbReference type="SUPFAM" id="SSF48452">
    <property type="entry name" value="TPR-like"/>
    <property type="match status" value="1"/>
</dbReference>
<dbReference type="GO" id="GO:0005871">
    <property type="term" value="C:kinesin complex"/>
    <property type="evidence" value="ECO:0007669"/>
    <property type="project" value="InterPro"/>
</dbReference>
<dbReference type="Pfam" id="PF13374">
    <property type="entry name" value="TPR_10"/>
    <property type="match status" value="1"/>
</dbReference>
<dbReference type="EMBL" id="GBEZ01018367">
    <property type="protein sequence ID" value="JAC68062.1"/>
    <property type="molecule type" value="Transcribed_RNA"/>
</dbReference>
<dbReference type="InterPro" id="IPR002151">
    <property type="entry name" value="Kinesin_light"/>
</dbReference>
<name>A0A061R572_9CHLO</name>
<dbReference type="InterPro" id="IPR011990">
    <property type="entry name" value="TPR-like_helical_dom_sf"/>
</dbReference>